<evidence type="ECO:0000313" key="5">
    <source>
        <dbReference type="EMBL" id="PSL05477.1"/>
    </source>
</evidence>
<dbReference type="Proteomes" id="UP000243528">
    <property type="component" value="Unassembled WGS sequence"/>
</dbReference>
<keyword evidence="6" id="KW-1185">Reference proteome</keyword>
<proteinExistence type="predicted"/>
<dbReference type="InterPro" id="IPR001537">
    <property type="entry name" value="SpoU_MeTrfase"/>
</dbReference>
<dbReference type="InterPro" id="IPR029026">
    <property type="entry name" value="tRNA_m1G_MTases_N"/>
</dbReference>
<keyword evidence="1 5" id="KW-0489">Methyltransferase</keyword>
<comment type="caution">
    <text evidence="5">The sequence shown here is derived from an EMBL/GenBank/DDBJ whole genome shotgun (WGS) entry which is preliminary data.</text>
</comment>
<organism evidence="5 6">
    <name type="scientific">Haloactinopolyspora alba</name>
    <dbReference type="NCBI Taxonomy" id="648780"/>
    <lineage>
        <taxon>Bacteria</taxon>
        <taxon>Bacillati</taxon>
        <taxon>Actinomycetota</taxon>
        <taxon>Actinomycetes</taxon>
        <taxon>Jiangellales</taxon>
        <taxon>Jiangellaceae</taxon>
        <taxon>Haloactinopolyspora</taxon>
    </lineage>
</organism>
<evidence type="ECO:0000313" key="6">
    <source>
        <dbReference type="Proteomes" id="UP000243528"/>
    </source>
</evidence>
<evidence type="ECO:0000256" key="1">
    <source>
        <dbReference type="ARBA" id="ARBA00022603"/>
    </source>
</evidence>
<evidence type="ECO:0000256" key="2">
    <source>
        <dbReference type="ARBA" id="ARBA00022679"/>
    </source>
</evidence>
<dbReference type="PANTHER" id="PTHR43191:SF2">
    <property type="entry name" value="RRNA METHYLTRANSFERASE 3, MITOCHONDRIAL"/>
    <property type="match status" value="1"/>
</dbReference>
<dbReference type="Pfam" id="PF22655">
    <property type="entry name" value="SpoU_sub_bind_like"/>
    <property type="match status" value="1"/>
</dbReference>
<evidence type="ECO:0000259" key="4">
    <source>
        <dbReference type="Pfam" id="PF22655"/>
    </source>
</evidence>
<dbReference type="SUPFAM" id="SSF55315">
    <property type="entry name" value="L30e-like"/>
    <property type="match status" value="1"/>
</dbReference>
<dbReference type="GO" id="GO:0032259">
    <property type="term" value="P:methylation"/>
    <property type="evidence" value="ECO:0007669"/>
    <property type="project" value="UniProtKB-KW"/>
</dbReference>
<dbReference type="EMBL" id="PYGE01000004">
    <property type="protein sequence ID" value="PSL05477.1"/>
    <property type="molecule type" value="Genomic_DNA"/>
</dbReference>
<dbReference type="InterPro" id="IPR051259">
    <property type="entry name" value="rRNA_Methyltransferase"/>
</dbReference>
<reference evidence="5 6" key="1">
    <citation type="submission" date="2018-03" db="EMBL/GenBank/DDBJ databases">
        <title>Genomic Encyclopedia of Archaeal and Bacterial Type Strains, Phase II (KMG-II): from individual species to whole genera.</title>
        <authorList>
            <person name="Goeker M."/>
        </authorList>
    </citation>
    <scope>NUCLEOTIDE SEQUENCE [LARGE SCALE GENOMIC DNA]</scope>
    <source>
        <strain evidence="5 6">DSM 45211</strain>
    </source>
</reference>
<sequence>MAAGLGPPTSSGNVVAVRPLTITSRNARFQQWQALLGNRTKRQRAREFLVQGVRPITLAIEHGWMVRALIRPTTGTRSQWAKQLLAETDAEPVAMAPELMRELGEKQDDTPELLAVVEMPPDRLDRIPAEPSLLVVVFDRPTTPGNVGTLIRSADAFGAHGVVVTGHAADIYDPKSVRASTGSLFALPTVRAVRPDDVLSRLDAGVAQVVGTDETGTVDVDAHDLTGPTVLVIGNETAGMSSAWRDACDTTVTIPIGGSASSLNAAAAGTAVLYEAARQRRSLDSSHG</sequence>
<accession>A0A2P8E7S5</accession>
<keyword evidence="2 5" id="KW-0808">Transferase</keyword>
<feature type="domain" description="SpoU L30e-like N-terminal" evidence="4">
    <location>
        <begin position="26"/>
        <end position="115"/>
    </location>
</feature>
<feature type="domain" description="tRNA/rRNA methyltransferase SpoU type" evidence="3">
    <location>
        <begin position="134"/>
        <end position="274"/>
    </location>
</feature>
<dbReference type="Pfam" id="PF00588">
    <property type="entry name" value="SpoU_methylase"/>
    <property type="match status" value="1"/>
</dbReference>
<dbReference type="InterPro" id="IPR029028">
    <property type="entry name" value="Alpha/beta_knot_MTases"/>
</dbReference>
<name>A0A2P8E7S5_9ACTN</name>
<evidence type="ECO:0000259" key="3">
    <source>
        <dbReference type="Pfam" id="PF00588"/>
    </source>
</evidence>
<dbReference type="GO" id="GO:0003723">
    <property type="term" value="F:RNA binding"/>
    <property type="evidence" value="ECO:0007669"/>
    <property type="project" value="InterPro"/>
</dbReference>
<dbReference type="GO" id="GO:0006396">
    <property type="term" value="P:RNA processing"/>
    <property type="evidence" value="ECO:0007669"/>
    <property type="project" value="InterPro"/>
</dbReference>
<dbReference type="AlphaFoldDB" id="A0A2P8E7S5"/>
<gene>
    <name evidence="5" type="ORF">CLV30_104349</name>
</gene>
<dbReference type="GO" id="GO:0008173">
    <property type="term" value="F:RNA methyltransferase activity"/>
    <property type="evidence" value="ECO:0007669"/>
    <property type="project" value="InterPro"/>
</dbReference>
<dbReference type="InterPro" id="IPR054578">
    <property type="entry name" value="SpoU_sub_bind-like_N"/>
</dbReference>
<dbReference type="SUPFAM" id="SSF75217">
    <property type="entry name" value="alpha/beta knot"/>
    <property type="match status" value="1"/>
</dbReference>
<dbReference type="Gene3D" id="3.30.1330.30">
    <property type="match status" value="1"/>
</dbReference>
<dbReference type="PANTHER" id="PTHR43191">
    <property type="entry name" value="RRNA METHYLTRANSFERASE 3"/>
    <property type="match status" value="1"/>
</dbReference>
<protein>
    <submittedName>
        <fullName evidence="5">TrmH family RNA methyltransferase</fullName>
    </submittedName>
</protein>
<dbReference type="Gene3D" id="3.40.1280.10">
    <property type="match status" value="1"/>
</dbReference>
<dbReference type="InterPro" id="IPR029064">
    <property type="entry name" value="Ribosomal_eL30-like_sf"/>
</dbReference>